<organism evidence="7">
    <name type="scientific">hydrothermal vent metagenome</name>
    <dbReference type="NCBI Taxonomy" id="652676"/>
    <lineage>
        <taxon>unclassified sequences</taxon>
        <taxon>metagenomes</taxon>
        <taxon>ecological metagenomes</taxon>
    </lineage>
</organism>
<evidence type="ECO:0000313" key="7">
    <source>
        <dbReference type="EMBL" id="VAX35255.1"/>
    </source>
</evidence>
<dbReference type="Gene3D" id="3.10.20.600">
    <property type="match status" value="1"/>
</dbReference>
<name>A0A3B1DTS9_9ZZZZ</name>
<proteinExistence type="inferred from homology"/>
<comment type="similarity">
    <text evidence="1">Belongs to the complex I 51 kDa subunit family.</text>
</comment>
<dbReference type="InterPro" id="IPR011538">
    <property type="entry name" value="Nuo51_FMN-bd"/>
</dbReference>
<dbReference type="FunFam" id="3.40.50.11540:FF:000001">
    <property type="entry name" value="NADH dehydrogenase [ubiquinone] flavoprotein 1, mitochondrial"/>
    <property type="match status" value="1"/>
</dbReference>
<dbReference type="PANTHER" id="PTHR43578">
    <property type="entry name" value="NADH-QUINONE OXIDOREDUCTASE SUBUNIT F"/>
    <property type="match status" value="1"/>
</dbReference>
<keyword evidence="5" id="KW-0411">Iron-sulfur</keyword>
<dbReference type="EMBL" id="UOGJ01000039">
    <property type="protein sequence ID" value="VAX35255.1"/>
    <property type="molecule type" value="Genomic_DNA"/>
</dbReference>
<dbReference type="GO" id="GO:0010181">
    <property type="term" value="F:FMN binding"/>
    <property type="evidence" value="ECO:0007669"/>
    <property type="project" value="InterPro"/>
</dbReference>
<dbReference type="Pfam" id="PF01512">
    <property type="entry name" value="Complex1_51K"/>
    <property type="match status" value="1"/>
</dbReference>
<dbReference type="SUPFAM" id="SSF140490">
    <property type="entry name" value="Nqo1C-terminal domain-like"/>
    <property type="match status" value="1"/>
</dbReference>
<dbReference type="InterPro" id="IPR037207">
    <property type="entry name" value="Nuop51_4Fe4S-bd_sf"/>
</dbReference>
<dbReference type="InterPro" id="IPR041921">
    <property type="entry name" value="NuoE_N"/>
</dbReference>
<dbReference type="GO" id="GO:0047985">
    <property type="term" value="F:hydrogen dehydrogenase activity"/>
    <property type="evidence" value="ECO:0007669"/>
    <property type="project" value="UniProtKB-EC"/>
</dbReference>
<keyword evidence="7" id="KW-0371">Homeobox</keyword>
<dbReference type="CDD" id="cd03064">
    <property type="entry name" value="TRX_Fd_NuoE"/>
    <property type="match status" value="1"/>
</dbReference>
<dbReference type="GO" id="GO:0051539">
    <property type="term" value="F:4 iron, 4 sulfur cluster binding"/>
    <property type="evidence" value="ECO:0007669"/>
    <property type="project" value="UniProtKB-KW"/>
</dbReference>
<dbReference type="InterPro" id="IPR042128">
    <property type="entry name" value="NuoE_dom"/>
</dbReference>
<keyword evidence="7" id="KW-0560">Oxidoreductase</keyword>
<dbReference type="InterPro" id="IPR019575">
    <property type="entry name" value="Nuop51_4Fe4S-bd"/>
</dbReference>
<dbReference type="InterPro" id="IPR036249">
    <property type="entry name" value="Thioredoxin-like_sf"/>
</dbReference>
<keyword evidence="4" id="KW-0408">Iron</keyword>
<keyword evidence="3" id="KW-0479">Metal-binding</keyword>
<dbReference type="PROSITE" id="PS00645">
    <property type="entry name" value="COMPLEX1_51K_2"/>
    <property type="match status" value="1"/>
</dbReference>
<reference evidence="7" key="1">
    <citation type="submission" date="2018-06" db="EMBL/GenBank/DDBJ databases">
        <authorList>
            <person name="Zhirakovskaya E."/>
        </authorList>
    </citation>
    <scope>NUCLEOTIDE SEQUENCE</scope>
</reference>
<protein>
    <submittedName>
        <fullName evidence="7">NAD-reducing [NiFe] hydrogenase HoxFUYH(E), subunit alpha (HoxF)</fullName>
        <ecNumber evidence="7">1.12.1.2</ecNumber>
    </submittedName>
</protein>
<dbReference type="Gene3D" id="1.10.10.1590">
    <property type="entry name" value="NADH-quinone oxidoreductase subunit E"/>
    <property type="match status" value="1"/>
</dbReference>
<keyword evidence="2" id="KW-0004">4Fe-4S</keyword>
<dbReference type="PANTHER" id="PTHR43578:SF3">
    <property type="entry name" value="NADH-QUINONE OXIDOREDUCTASE SUBUNIT F"/>
    <property type="match status" value="1"/>
</dbReference>
<dbReference type="Gene3D" id="1.20.1440.230">
    <property type="entry name" value="NADH-ubiquinone oxidoreductase 51kDa subunit, iron-sulphur binding domain"/>
    <property type="match status" value="1"/>
</dbReference>
<dbReference type="SUPFAM" id="SSF52833">
    <property type="entry name" value="Thioredoxin-like"/>
    <property type="match status" value="1"/>
</dbReference>
<dbReference type="EC" id="1.12.1.2" evidence="7"/>
<dbReference type="InterPro" id="IPR037225">
    <property type="entry name" value="Nuo51_FMN-bd_sf"/>
</dbReference>
<evidence type="ECO:0000256" key="4">
    <source>
        <dbReference type="ARBA" id="ARBA00023004"/>
    </source>
</evidence>
<dbReference type="Pfam" id="PF01257">
    <property type="entry name" value="2Fe-2S_thioredx"/>
    <property type="match status" value="1"/>
</dbReference>
<dbReference type="SUPFAM" id="SSF142984">
    <property type="entry name" value="Nqo1 middle domain-like"/>
    <property type="match status" value="1"/>
</dbReference>
<gene>
    <name evidence="7" type="ORF">MNBD_UNCLBAC01-1713</name>
</gene>
<dbReference type="SMART" id="SM00928">
    <property type="entry name" value="NADH_4Fe-4S"/>
    <property type="match status" value="1"/>
</dbReference>
<dbReference type="GO" id="GO:0003677">
    <property type="term" value="F:DNA binding"/>
    <property type="evidence" value="ECO:0007669"/>
    <property type="project" value="UniProtKB-KW"/>
</dbReference>
<dbReference type="AlphaFoldDB" id="A0A3B1DTS9"/>
<dbReference type="Gene3D" id="3.40.30.10">
    <property type="entry name" value="Glutaredoxin"/>
    <property type="match status" value="1"/>
</dbReference>
<evidence type="ECO:0000256" key="1">
    <source>
        <dbReference type="ARBA" id="ARBA00007523"/>
    </source>
</evidence>
<dbReference type="InterPro" id="IPR001949">
    <property type="entry name" value="NADH-UbQ_OxRdtase_51kDa_CS"/>
</dbReference>
<evidence type="ECO:0000256" key="2">
    <source>
        <dbReference type="ARBA" id="ARBA00022485"/>
    </source>
</evidence>
<sequence>MSDSLQKIVKEICAKVKNDRTRLIDIISEVQSKYHHVSSEAMGYIANELKIQKVEVKSVVSFYAFFSQEPKGEIIIRVCNDVVDMMLGADRIAQVLKDDLGIDFGETTADGKFSLEWTPCIGMCDQAPAILVNDVVCTSMSIEKAHKIVQELKKHGDPLRLVKDHGDGNNAHALVKAMVKNNILKKADVLLSERDDDSGLKKALSISPEEVIQEVKLSKLRGRGGAGFPTGMKWEFTRAAKGNRKFIICNADEGEPGTFKDRVLLTEKHNLLFEGMTVGGYAIGAQEGLIYLRAEYVYLRKFLEKKLEERREQRLLGKDICGKKGVHFDIRIQMGAGAYICGEESALISSCEGLRGDPKTRPPFPAQKGYLGCPTSVNNVETLCCAARILEKGWAWFTNAGSEESMGTKLLSVSGDCKRPGVYEIPFGISVRKLLKEVGGENAQAVLVGGPSGTFVAANEYHRTICYDDLATGGAVVVIGPERDLLDIVNQYMEFFIEESCGYCTPCRVGNVLLKERLDAIINGLGIPSDLLYLEELGNTIKKTSRCGLGQTSPNPIVSTIKNFRLAYKSKITKKDTGMRPTFDIHTALKESEELTGRKSEIFNK</sequence>
<evidence type="ECO:0000256" key="5">
    <source>
        <dbReference type="ARBA" id="ARBA00023014"/>
    </source>
</evidence>
<dbReference type="GO" id="GO:0046872">
    <property type="term" value="F:metal ion binding"/>
    <property type="evidence" value="ECO:0007669"/>
    <property type="project" value="UniProtKB-KW"/>
</dbReference>
<feature type="domain" description="NADH-ubiquinone oxidoreductase 51kDa subunit iron-sulphur binding" evidence="6">
    <location>
        <begin position="486"/>
        <end position="531"/>
    </location>
</feature>
<dbReference type="GO" id="GO:0008137">
    <property type="term" value="F:NADH dehydrogenase (ubiquinone) activity"/>
    <property type="evidence" value="ECO:0007669"/>
    <property type="project" value="InterPro"/>
</dbReference>
<accession>A0A3B1DTS9</accession>
<dbReference type="SUPFAM" id="SSF142019">
    <property type="entry name" value="Nqo1 FMN-binding domain-like"/>
    <property type="match status" value="1"/>
</dbReference>
<evidence type="ECO:0000259" key="6">
    <source>
        <dbReference type="SMART" id="SM00928"/>
    </source>
</evidence>
<dbReference type="Gene3D" id="3.40.50.11540">
    <property type="entry name" value="NADH-ubiquinone oxidoreductase 51kDa subunit"/>
    <property type="match status" value="1"/>
</dbReference>
<dbReference type="Pfam" id="PF10589">
    <property type="entry name" value="NADH_4Fe-4S"/>
    <property type="match status" value="1"/>
</dbReference>
<evidence type="ECO:0000256" key="3">
    <source>
        <dbReference type="ARBA" id="ARBA00022723"/>
    </source>
</evidence>